<dbReference type="GO" id="GO:0008410">
    <property type="term" value="F:CoA-transferase activity"/>
    <property type="evidence" value="ECO:0007669"/>
    <property type="project" value="TreeGrafter"/>
</dbReference>
<dbReference type="Gene3D" id="3.30.1540.10">
    <property type="entry name" value="formyl-coa transferase, domain 3"/>
    <property type="match status" value="1"/>
</dbReference>
<dbReference type="Proteomes" id="UP000681425">
    <property type="component" value="Chromosome"/>
</dbReference>
<proteinExistence type="predicted"/>
<dbReference type="RefSeq" id="WP_212610783.1">
    <property type="nucleotide sequence ID" value="NZ_CP073910.1"/>
</dbReference>
<dbReference type="InterPro" id="IPR003673">
    <property type="entry name" value="CoA-Trfase_fam_III"/>
</dbReference>
<gene>
    <name evidence="2" type="ORF">KFK14_10770</name>
</gene>
<sequence length="408" mass="43252">MAALLNGLRILEIGHFVAAPFCTRLLGDLGADIIKIEPLDGDPVRQWGAQIDGKSLWWSMHGRNKRSITLNLKKPEAREIILGLVASCDAVVENFRPGQLAKLGLGPDVLRGVRPDLVMAHISGFGQDGPYRDRAAFGVVGEAVGGLRYLTNHRPGESDLPPVRVGVSIGDSLAGLYAAFGVMAALWERDRSGRPSDSGAASPHSLDVALSEAVFSMMEGMLPEYGALGKVKQPTGGGIATAAPSNAYPTADGNWMLIAANSEPLFAKLAMLMGKPELIGDPRYVSNQTRVENAAQLDAVISDWSSGFNSEDLADKLVAADIPACKAYTAADCAADPQFRYRDMVRAVDDPQFADPVLQAGIVPRVGSSAGSIRWPGPPLGAHTEEILVGMLGMHPTEVAKLRAEGVI</sequence>
<dbReference type="KEGG" id="spph:KFK14_10770"/>
<dbReference type="Pfam" id="PF02515">
    <property type="entry name" value="CoA_transf_3"/>
    <property type="match status" value="1"/>
</dbReference>
<dbReference type="InterPro" id="IPR023606">
    <property type="entry name" value="CoA-Trfase_III_dom_1_sf"/>
</dbReference>
<dbReference type="PANTHER" id="PTHR48207:SF3">
    <property type="entry name" value="SUCCINATE--HYDROXYMETHYLGLUTARATE COA-TRANSFERASE"/>
    <property type="match status" value="1"/>
</dbReference>
<evidence type="ECO:0000313" key="2">
    <source>
        <dbReference type="EMBL" id="QUT07815.1"/>
    </source>
</evidence>
<dbReference type="InterPro" id="IPR050483">
    <property type="entry name" value="CoA-transferase_III_domain"/>
</dbReference>
<dbReference type="PANTHER" id="PTHR48207">
    <property type="entry name" value="SUCCINATE--HYDROXYMETHYLGLUTARATE COA-TRANSFERASE"/>
    <property type="match status" value="1"/>
</dbReference>
<reference evidence="2" key="1">
    <citation type="submission" date="2021-04" db="EMBL/GenBank/DDBJ databases">
        <title>Isolation of p-tert-butylphenol degrading bacteria Sphingobium phenoxybenzoativorans Tas13 from active sludge.</title>
        <authorList>
            <person name="Li Y."/>
        </authorList>
    </citation>
    <scope>NUCLEOTIDE SEQUENCE</scope>
    <source>
        <strain evidence="2">Tas13</strain>
    </source>
</reference>
<keyword evidence="3" id="KW-1185">Reference proteome</keyword>
<dbReference type="Gene3D" id="3.40.50.10540">
    <property type="entry name" value="Crotonobetainyl-coa:carnitine coa-transferase, domain 1"/>
    <property type="match status" value="1"/>
</dbReference>
<dbReference type="SUPFAM" id="SSF89796">
    <property type="entry name" value="CoA-transferase family III (CaiB/BaiF)"/>
    <property type="match status" value="1"/>
</dbReference>
<dbReference type="EMBL" id="CP073910">
    <property type="protein sequence ID" value="QUT07815.1"/>
    <property type="molecule type" value="Genomic_DNA"/>
</dbReference>
<name>A0A975KAI9_9SPHN</name>
<dbReference type="InterPro" id="IPR044855">
    <property type="entry name" value="CoA-Trfase_III_dom3_sf"/>
</dbReference>
<protein>
    <submittedName>
        <fullName evidence="2">CoA transferase</fullName>
    </submittedName>
</protein>
<accession>A0A975KAI9</accession>
<keyword evidence="1 2" id="KW-0808">Transferase</keyword>
<evidence type="ECO:0000256" key="1">
    <source>
        <dbReference type="ARBA" id="ARBA00022679"/>
    </source>
</evidence>
<evidence type="ECO:0000313" key="3">
    <source>
        <dbReference type="Proteomes" id="UP000681425"/>
    </source>
</evidence>
<dbReference type="AlphaFoldDB" id="A0A975KAI9"/>
<organism evidence="2 3">
    <name type="scientific">Sphingobium phenoxybenzoativorans</name>
    <dbReference type="NCBI Taxonomy" id="1592790"/>
    <lineage>
        <taxon>Bacteria</taxon>
        <taxon>Pseudomonadati</taxon>
        <taxon>Pseudomonadota</taxon>
        <taxon>Alphaproteobacteria</taxon>
        <taxon>Sphingomonadales</taxon>
        <taxon>Sphingomonadaceae</taxon>
        <taxon>Sphingobium</taxon>
    </lineage>
</organism>